<dbReference type="GO" id="GO:0046556">
    <property type="term" value="F:alpha-L-arabinofuranosidase activity"/>
    <property type="evidence" value="ECO:0007669"/>
    <property type="project" value="InterPro"/>
</dbReference>
<name>A0AA42QFT7_ECTOL</name>
<dbReference type="InterPro" id="IPR015289">
    <property type="entry name" value="A-L-arabinofuranosidase_B_cat"/>
</dbReference>
<dbReference type="EMBL" id="JAOCJE010000002">
    <property type="protein sequence ID" value="MDH1341841.1"/>
    <property type="molecule type" value="Genomic_DNA"/>
</dbReference>
<sequence length="284" mass="29801">MTMLVNPFFFGASVSAGYLDDFSPAPRVAYSLRKVISTATVAIRVRRSSDNAEQDIGFAGDALDTAALAAFVGSNSAFVTTFYDQTATGINLVQATAASQPRIVNAGAFDGAAIFDGTNDWMSAASVPFGTSYAAVYAKAAIPNQSPGKILLESSINYNNNTGAFVWYVENNLHSLGLRGSVSWRRDFSIASATSLRTITCLYQMAVADNVIAQQRFRTGSAYVPQAGNQGTPAAPSTSFTSQTLYLGCRAGSSFFAPVQIHTLAIYAAGTDAIVSSIEAVVGA</sequence>
<dbReference type="Gene3D" id="2.60.120.200">
    <property type="match status" value="1"/>
</dbReference>
<dbReference type="AlphaFoldDB" id="A0AA42QFT7"/>
<dbReference type="RefSeq" id="WP_279533518.1">
    <property type="nucleotide sequence ID" value="NZ_CP104579.1"/>
</dbReference>
<protein>
    <recommendedName>
        <fullName evidence="1">Alpha-L-arabinofuranosidase B catalytic domain-containing protein</fullName>
    </recommendedName>
</protein>
<dbReference type="Proteomes" id="UP001161697">
    <property type="component" value="Unassembled WGS sequence"/>
</dbReference>
<accession>A0AA42QFT7</accession>
<evidence type="ECO:0000313" key="3">
    <source>
        <dbReference type="Proteomes" id="UP001161697"/>
    </source>
</evidence>
<feature type="domain" description="Alpha-L-arabinofuranosidase B catalytic" evidence="1">
    <location>
        <begin position="43"/>
        <end position="105"/>
    </location>
</feature>
<dbReference type="GO" id="GO:0031221">
    <property type="term" value="P:arabinan metabolic process"/>
    <property type="evidence" value="ECO:0007669"/>
    <property type="project" value="InterPro"/>
</dbReference>
<organism evidence="2 3">
    <name type="scientific">Ectopseudomonas oleovorans</name>
    <name type="common">Pseudomonas oleovorans</name>
    <dbReference type="NCBI Taxonomy" id="301"/>
    <lineage>
        <taxon>Bacteria</taxon>
        <taxon>Pseudomonadati</taxon>
        <taxon>Pseudomonadota</taxon>
        <taxon>Gammaproteobacteria</taxon>
        <taxon>Pseudomonadales</taxon>
        <taxon>Pseudomonadaceae</taxon>
        <taxon>Ectopseudomonas</taxon>
    </lineage>
</organism>
<dbReference type="Pfam" id="PF09206">
    <property type="entry name" value="ArabFuran-catal"/>
    <property type="match status" value="1"/>
</dbReference>
<evidence type="ECO:0000313" key="2">
    <source>
        <dbReference type="EMBL" id="MDH1341841.1"/>
    </source>
</evidence>
<comment type="caution">
    <text evidence="2">The sequence shown here is derived from an EMBL/GenBank/DDBJ whole genome shotgun (WGS) entry which is preliminary data.</text>
</comment>
<proteinExistence type="predicted"/>
<evidence type="ECO:0000259" key="1">
    <source>
        <dbReference type="Pfam" id="PF09206"/>
    </source>
</evidence>
<gene>
    <name evidence="2" type="ORF">N5J11_22300</name>
</gene>
<reference evidence="2" key="1">
    <citation type="submission" date="2022-09" db="EMBL/GenBank/DDBJ databases">
        <title>Intensive care unit water sources are persistently colonized with multi-drug resistant bacteria and are the site of extensive horizontal gene transfer of antibiotic resistance genes.</title>
        <authorList>
            <person name="Diorio-Toth L."/>
        </authorList>
    </citation>
    <scope>NUCLEOTIDE SEQUENCE</scope>
    <source>
        <strain evidence="2">GD03704</strain>
    </source>
</reference>